<accession>W5S541</accession>
<dbReference type="RefSeq" id="YP_009001176.1">
    <property type="nucleotide sequence ID" value="NC_023423.1"/>
</dbReference>
<reference evidence="2 3" key="1">
    <citation type="journal article" date="2014" name="Proc. Natl. Acad. Sci. U.S.A.">
        <title>Thirty-thousand-year-old distant relative of giant icosahedral DNA viruses with a pandoravirus morphology.</title>
        <authorList>
            <person name="Legendre M."/>
            <person name="Bartoli J."/>
            <person name="Shmakova L."/>
            <person name="Jeudy S."/>
            <person name="Labadie K."/>
            <person name="Adrait A."/>
            <person name="Lescot M."/>
            <person name="Poirot O."/>
            <person name="Bertaux L."/>
            <person name="Bruley C."/>
            <person name="Coute Y."/>
            <person name="Rivkina E."/>
            <person name="Abergel C."/>
            <person name="Claverie J.M."/>
        </authorList>
    </citation>
    <scope>NUCLEOTIDE SEQUENCE [LARGE SCALE GENOMIC DNA]</scope>
    <source>
        <strain evidence="2">P1084-T</strain>
    </source>
</reference>
<dbReference type="EMBL" id="KF740664">
    <property type="protein sequence ID" value="AHH01841.1"/>
    <property type="molecule type" value="Genomic_DNA"/>
</dbReference>
<feature type="region of interest" description="Disordered" evidence="1">
    <location>
        <begin position="1"/>
        <end position="68"/>
    </location>
</feature>
<keyword evidence="3" id="KW-1185">Reference proteome</keyword>
<gene>
    <name evidence="2" type="ORF">pv_274</name>
</gene>
<sequence length="386" mass="42829">MSRRCNQGCGVPTSSSLNSSSSSSSSSSSKHCKKKKAKCWVEDSSSSSSSSSEEYCPKKDKKKKNHCGGNSLPTAWEPGVDGYAEQNYDYEYGKPESCHAISCSGAIKKHHVDHKKGIHCFPKVQTGLLEACEVRTCLVKAQCIQAPGAEFRDVNVKGRIVLNGKDIGIENKTVTVSNIIGESVIDPERPQTALFLPEPEPIPQGIFQPLRQDVNQLPNFVALYQITDNIQIRNLDSIREIYSTIVIYNEDVNTFRQVAFMLFVYSGNSAPVDAVQSYNLQTLDSDIQTLQPLALSTFRVNWKSSRSSLNIVRQSNEVVFFTAVMLIGQQSNLAGLQTFSFAAESLSKDIFIVSDSHCTVDDCDYGDDCRPGRNRVREFDDEELFE</sequence>
<evidence type="ECO:0000313" key="3">
    <source>
        <dbReference type="Proteomes" id="UP000202176"/>
    </source>
</evidence>
<organism evidence="2 3">
    <name type="scientific">Pithovirus sibericum</name>
    <dbReference type="NCBI Taxonomy" id="1450746"/>
    <lineage>
        <taxon>Viruses</taxon>
        <taxon>Pithoviruses</taxon>
        <taxon>Orthopithovirinae</taxon>
        <taxon>Alphapithovirus</taxon>
        <taxon>Alphapithovirus sibericum</taxon>
    </lineage>
</organism>
<dbReference type="GeneID" id="18266302"/>
<proteinExistence type="predicted"/>
<feature type="compositionally biased region" description="Low complexity" evidence="1">
    <location>
        <begin position="14"/>
        <end position="29"/>
    </location>
</feature>
<dbReference type="Proteomes" id="UP000202176">
    <property type="component" value="Segment"/>
</dbReference>
<name>W5S541_9VIRU</name>
<dbReference type="KEGG" id="vg:18266302"/>
<dbReference type="OrthoDB" id="31396at10239"/>
<evidence type="ECO:0000256" key="1">
    <source>
        <dbReference type="SAM" id="MobiDB-lite"/>
    </source>
</evidence>
<evidence type="ECO:0000313" key="2">
    <source>
        <dbReference type="EMBL" id="AHH01841.1"/>
    </source>
</evidence>
<protein>
    <submittedName>
        <fullName evidence="2">Uncharacterized protein</fullName>
    </submittedName>
</protein>